<feature type="compositionally biased region" description="Polar residues" evidence="1">
    <location>
        <begin position="105"/>
        <end position="117"/>
    </location>
</feature>
<dbReference type="EMBL" id="JBHULR010000015">
    <property type="protein sequence ID" value="MFD2549188.1"/>
    <property type="molecule type" value="Genomic_DNA"/>
</dbReference>
<dbReference type="Proteomes" id="UP001597545">
    <property type="component" value="Unassembled WGS sequence"/>
</dbReference>
<evidence type="ECO:0008006" key="5">
    <source>
        <dbReference type="Google" id="ProtNLM"/>
    </source>
</evidence>
<feature type="chain" id="PRO_5046362131" description="Fimbrillin family protein" evidence="2">
    <location>
        <begin position="25"/>
        <end position="546"/>
    </location>
</feature>
<proteinExistence type="predicted"/>
<protein>
    <recommendedName>
        <fullName evidence="5">Fimbrillin family protein</fullName>
    </recommendedName>
</protein>
<organism evidence="3 4">
    <name type="scientific">Sphingobacterium suaedae</name>
    <dbReference type="NCBI Taxonomy" id="1686402"/>
    <lineage>
        <taxon>Bacteria</taxon>
        <taxon>Pseudomonadati</taxon>
        <taxon>Bacteroidota</taxon>
        <taxon>Sphingobacteriia</taxon>
        <taxon>Sphingobacteriales</taxon>
        <taxon>Sphingobacteriaceae</taxon>
        <taxon>Sphingobacterium</taxon>
    </lineage>
</organism>
<dbReference type="RefSeq" id="WP_380905507.1">
    <property type="nucleotide sequence ID" value="NZ_JBHUEG010000012.1"/>
</dbReference>
<keyword evidence="4" id="KW-1185">Reference proteome</keyword>
<gene>
    <name evidence="3" type="ORF">ACFSR5_16190</name>
</gene>
<accession>A0ABW5KL25</accession>
<feature type="region of interest" description="Disordered" evidence="1">
    <location>
        <begin position="100"/>
        <end position="119"/>
    </location>
</feature>
<evidence type="ECO:0000313" key="3">
    <source>
        <dbReference type="EMBL" id="MFD2549188.1"/>
    </source>
</evidence>
<reference evidence="4" key="1">
    <citation type="journal article" date="2019" name="Int. J. Syst. Evol. Microbiol.">
        <title>The Global Catalogue of Microorganisms (GCM) 10K type strain sequencing project: providing services to taxonomists for standard genome sequencing and annotation.</title>
        <authorList>
            <consortium name="The Broad Institute Genomics Platform"/>
            <consortium name="The Broad Institute Genome Sequencing Center for Infectious Disease"/>
            <person name="Wu L."/>
            <person name="Ma J."/>
        </authorList>
    </citation>
    <scope>NUCLEOTIDE SEQUENCE [LARGE SCALE GENOMIC DNA]</scope>
    <source>
        <strain evidence="4">KCTC 42662</strain>
    </source>
</reference>
<name>A0ABW5KL25_9SPHI</name>
<evidence type="ECO:0000256" key="1">
    <source>
        <dbReference type="SAM" id="MobiDB-lite"/>
    </source>
</evidence>
<dbReference type="PROSITE" id="PS51257">
    <property type="entry name" value="PROKAR_LIPOPROTEIN"/>
    <property type="match status" value="1"/>
</dbReference>
<keyword evidence="2" id="KW-0732">Signal</keyword>
<evidence type="ECO:0000313" key="4">
    <source>
        <dbReference type="Proteomes" id="UP001597545"/>
    </source>
</evidence>
<sequence>MLTKLYPRMSALPVLVLSMVSLFAGCAKTADSENIETKSVKLTVDVVGVEEVPAVSNNKLKTNRGSSNATPDVINSKDLISFESFDAQISLEKWSSKVKKKSNMRSESNNMQSTESEAPSMEEGITYRILFYKSDGSFVHSTQMVSGIPGEITLNRGESYDWYAVSYHNSDPMPAPDPAAPELVVPHNTDLLYASGSIEIPAQGSGEVPPLNVLFSHRYARIVLELNSMGMFGDMNQVGLEVSGVTGTTASFNLKDASLSNISSEPVNFDFEDFSNLEFGYADRKVTYIYTAREEPIDLNVSVHALDIKLSNGTNRIFSDLMASPAEFEFSLTPQIGTSYAATINFVESPLIVNSVRWARTNLYYHGGHNPYRFLPTNAHTNARNTYFSFRGMLPGQYGISLTNGDPCALVYPEGLWRTVRFNDLMMITPVFPIETYKTENGLGYYEYDDTQGTGTPYPSAKLRFNMNGFGTATGVVDGDVAIDLGSSYGRSAHVWSTFAHDVGRGMEVYSYLATFSGGDEIAYEPVNYSGTGPVESTFKNIRCVR</sequence>
<feature type="signal peptide" evidence="2">
    <location>
        <begin position="1"/>
        <end position="24"/>
    </location>
</feature>
<evidence type="ECO:0000256" key="2">
    <source>
        <dbReference type="SAM" id="SignalP"/>
    </source>
</evidence>
<comment type="caution">
    <text evidence="3">The sequence shown here is derived from an EMBL/GenBank/DDBJ whole genome shotgun (WGS) entry which is preliminary data.</text>
</comment>